<feature type="domain" description="VOC" evidence="1">
    <location>
        <begin position="2"/>
        <end position="130"/>
    </location>
</feature>
<dbReference type="PANTHER" id="PTHR36437:SF2">
    <property type="entry name" value="GLYOXALASE_BLEOMYCIN RESISTANCE PROTEIN_DIOXYGENASE"/>
    <property type="match status" value="1"/>
</dbReference>
<dbReference type="RefSeq" id="WP_379665599.1">
    <property type="nucleotide sequence ID" value="NZ_JBHULH010000003.1"/>
</dbReference>
<dbReference type="CDD" id="cd07263">
    <property type="entry name" value="VOC_like"/>
    <property type="match status" value="1"/>
</dbReference>
<organism evidence="2 3">
    <name type="scientific">Pseudotenacibaculum haliotis</name>
    <dbReference type="NCBI Taxonomy" id="1862138"/>
    <lineage>
        <taxon>Bacteria</taxon>
        <taxon>Pseudomonadati</taxon>
        <taxon>Bacteroidota</taxon>
        <taxon>Flavobacteriia</taxon>
        <taxon>Flavobacteriales</taxon>
        <taxon>Flavobacteriaceae</taxon>
        <taxon>Pseudotenacibaculum</taxon>
    </lineage>
</organism>
<dbReference type="PROSITE" id="PS51819">
    <property type="entry name" value="VOC"/>
    <property type="match status" value="1"/>
</dbReference>
<dbReference type="Proteomes" id="UP001597508">
    <property type="component" value="Unassembled WGS sequence"/>
</dbReference>
<keyword evidence="3" id="KW-1185">Reference proteome</keyword>
<sequence>MRIKITGIMVLDQQKALDFYTDVLGFVKKVDIPLSEGNRWLTVVSKYEQDGTELLLEPAPLHFEPSKVYQEELKKAGIPSFQFYVDSVQEEFERLTKLGVEFSVNPTDVGTVIIAVFDDTCGNNIQLVEEK</sequence>
<comment type="caution">
    <text evidence="2">The sequence shown here is derived from an EMBL/GenBank/DDBJ whole genome shotgun (WGS) entry which is preliminary data.</text>
</comment>
<dbReference type="EMBL" id="JBHULH010000003">
    <property type="protein sequence ID" value="MFD2566889.1"/>
    <property type="molecule type" value="Genomic_DNA"/>
</dbReference>
<protein>
    <submittedName>
        <fullName evidence="2">VOC family protein</fullName>
    </submittedName>
</protein>
<reference evidence="3" key="1">
    <citation type="journal article" date="2019" name="Int. J. Syst. Evol. Microbiol.">
        <title>The Global Catalogue of Microorganisms (GCM) 10K type strain sequencing project: providing services to taxonomists for standard genome sequencing and annotation.</title>
        <authorList>
            <consortium name="The Broad Institute Genomics Platform"/>
            <consortium name="The Broad Institute Genome Sequencing Center for Infectious Disease"/>
            <person name="Wu L."/>
            <person name="Ma J."/>
        </authorList>
    </citation>
    <scope>NUCLEOTIDE SEQUENCE [LARGE SCALE GENOMIC DNA]</scope>
    <source>
        <strain evidence="3">KCTC 52127</strain>
    </source>
</reference>
<accession>A0ABW5LQP1</accession>
<dbReference type="PANTHER" id="PTHR36437">
    <property type="entry name" value="GLYOXALASE/BLEOMYCIN RESISTANCE PROTEIN/DIOXYGENASE"/>
    <property type="match status" value="1"/>
</dbReference>
<dbReference type="InterPro" id="IPR037523">
    <property type="entry name" value="VOC_core"/>
</dbReference>
<dbReference type="SUPFAM" id="SSF54593">
    <property type="entry name" value="Glyoxalase/Bleomycin resistance protein/Dihydroxybiphenyl dioxygenase"/>
    <property type="match status" value="1"/>
</dbReference>
<dbReference type="InterPro" id="IPR004360">
    <property type="entry name" value="Glyas_Fos-R_dOase_dom"/>
</dbReference>
<evidence type="ECO:0000313" key="2">
    <source>
        <dbReference type="EMBL" id="MFD2566889.1"/>
    </source>
</evidence>
<evidence type="ECO:0000313" key="3">
    <source>
        <dbReference type="Proteomes" id="UP001597508"/>
    </source>
</evidence>
<proteinExistence type="predicted"/>
<dbReference type="Gene3D" id="3.10.180.10">
    <property type="entry name" value="2,3-Dihydroxybiphenyl 1,2-Dioxygenase, domain 1"/>
    <property type="match status" value="1"/>
</dbReference>
<gene>
    <name evidence="2" type="ORF">ACFSRZ_05870</name>
</gene>
<evidence type="ECO:0000259" key="1">
    <source>
        <dbReference type="PROSITE" id="PS51819"/>
    </source>
</evidence>
<dbReference type="InterPro" id="IPR029068">
    <property type="entry name" value="Glyas_Bleomycin-R_OHBP_Dase"/>
</dbReference>
<name>A0ABW5LQP1_9FLAO</name>
<dbReference type="Pfam" id="PF00903">
    <property type="entry name" value="Glyoxalase"/>
    <property type="match status" value="1"/>
</dbReference>